<dbReference type="InterPro" id="IPR001584">
    <property type="entry name" value="Integrase_cat-core"/>
</dbReference>
<dbReference type="GO" id="GO:0003676">
    <property type="term" value="F:nucleic acid binding"/>
    <property type="evidence" value="ECO:0007669"/>
    <property type="project" value="InterPro"/>
</dbReference>
<dbReference type="AlphaFoldDB" id="A0A085MRB7"/>
<dbReference type="InterPro" id="IPR050951">
    <property type="entry name" value="Retrovirus_Pol_polyprotein"/>
</dbReference>
<dbReference type="SUPFAM" id="SSF53098">
    <property type="entry name" value="Ribonuclease H-like"/>
    <property type="match status" value="1"/>
</dbReference>
<evidence type="ECO:0000259" key="2">
    <source>
        <dbReference type="PROSITE" id="PS50994"/>
    </source>
</evidence>
<dbReference type="InterPro" id="IPR036397">
    <property type="entry name" value="RNaseH_sf"/>
</dbReference>
<feature type="domain" description="Integrase catalytic" evidence="2">
    <location>
        <begin position="163"/>
        <end position="287"/>
    </location>
</feature>
<sequence>MAELDVVIRGLNLAISWHMKEIKLVTDSLTVQRWFNDGLSGKARLKIKAANEMLIRRRVATIVALVEEYELKMAVTLVPSAENKADMLTRVPRQWMTPKEPFNAPACATALDQGVEQLIAEVHHSAGHPGIKRTLCFARRRNPTISKRAVSRLISTCNVCQSIDPAPAKWKHLHLEVDRIWQRIGMDFAHCGGKLFLTLIDCGPSRISIWRPLRFRATTEAVEQLEIVSYERGAPEEVLTDNDTVFWSRAFADFLTRWGVRIKFRCAYVRSENGIAERCHRAIKVIV</sequence>
<dbReference type="InterPro" id="IPR041588">
    <property type="entry name" value="Integrase_H2C2"/>
</dbReference>
<dbReference type="EMBL" id="KL367743">
    <property type="protein sequence ID" value="KFD59763.1"/>
    <property type="molecule type" value="Genomic_DNA"/>
</dbReference>
<proteinExistence type="predicted"/>
<gene>
    <name evidence="3" type="ORF">M514_28060</name>
</gene>
<evidence type="ECO:0000256" key="1">
    <source>
        <dbReference type="ARBA" id="ARBA00012493"/>
    </source>
</evidence>
<dbReference type="InterPro" id="IPR012337">
    <property type="entry name" value="RNaseH-like_sf"/>
</dbReference>
<dbReference type="PROSITE" id="PS50994">
    <property type="entry name" value="INTEGRASE"/>
    <property type="match status" value="1"/>
</dbReference>
<dbReference type="GO" id="GO:0003964">
    <property type="term" value="F:RNA-directed DNA polymerase activity"/>
    <property type="evidence" value="ECO:0007669"/>
    <property type="project" value="UniProtKB-EC"/>
</dbReference>
<dbReference type="Proteomes" id="UP000030758">
    <property type="component" value="Unassembled WGS sequence"/>
</dbReference>
<dbReference type="GO" id="GO:0015074">
    <property type="term" value="P:DNA integration"/>
    <property type="evidence" value="ECO:0007669"/>
    <property type="project" value="InterPro"/>
</dbReference>
<reference evidence="3" key="1">
    <citation type="journal article" date="2014" name="Nat. Genet.">
        <title>Genome and transcriptome of the porcine whipworm Trichuris suis.</title>
        <authorList>
            <person name="Jex A.R."/>
            <person name="Nejsum P."/>
            <person name="Schwarz E.M."/>
            <person name="Hu L."/>
            <person name="Young N.D."/>
            <person name="Hall R.S."/>
            <person name="Korhonen P.K."/>
            <person name="Liao S."/>
            <person name="Thamsborg S."/>
            <person name="Xia J."/>
            <person name="Xu P."/>
            <person name="Wang S."/>
            <person name="Scheerlinck J.P."/>
            <person name="Hofmann A."/>
            <person name="Sternberg P.W."/>
            <person name="Wang J."/>
            <person name="Gasser R.B."/>
        </authorList>
    </citation>
    <scope>NUCLEOTIDE SEQUENCE [LARGE SCALE GENOMIC DNA]</scope>
    <source>
        <strain evidence="3">DCEP-RM93F</strain>
    </source>
</reference>
<dbReference type="Pfam" id="PF17921">
    <property type="entry name" value="Integrase_H2C2"/>
    <property type="match status" value="1"/>
</dbReference>
<dbReference type="PANTHER" id="PTHR37984">
    <property type="entry name" value="PROTEIN CBG26694"/>
    <property type="match status" value="1"/>
</dbReference>
<dbReference type="PANTHER" id="PTHR37984:SF5">
    <property type="entry name" value="PROTEIN NYNRIN-LIKE"/>
    <property type="match status" value="1"/>
</dbReference>
<protein>
    <recommendedName>
        <fullName evidence="1">RNA-directed DNA polymerase</fullName>
        <ecNumber evidence="1">2.7.7.49</ecNumber>
    </recommendedName>
</protein>
<organism evidence="3">
    <name type="scientific">Trichuris suis</name>
    <name type="common">pig whipworm</name>
    <dbReference type="NCBI Taxonomy" id="68888"/>
    <lineage>
        <taxon>Eukaryota</taxon>
        <taxon>Metazoa</taxon>
        <taxon>Ecdysozoa</taxon>
        <taxon>Nematoda</taxon>
        <taxon>Enoplea</taxon>
        <taxon>Dorylaimia</taxon>
        <taxon>Trichinellida</taxon>
        <taxon>Trichuridae</taxon>
        <taxon>Trichuris</taxon>
    </lineage>
</organism>
<dbReference type="EC" id="2.7.7.49" evidence="1"/>
<evidence type="ECO:0000313" key="3">
    <source>
        <dbReference type="EMBL" id="KFD59763.1"/>
    </source>
</evidence>
<accession>A0A085MRB7</accession>
<dbReference type="Gene3D" id="3.30.420.10">
    <property type="entry name" value="Ribonuclease H-like superfamily/Ribonuclease H"/>
    <property type="match status" value="2"/>
</dbReference>
<name>A0A085MRB7_9BILA</name>